<proteinExistence type="predicted"/>
<name>A0A6J8CAJ3_MYTCO</name>
<reference evidence="2 3" key="1">
    <citation type="submission" date="2020-06" db="EMBL/GenBank/DDBJ databases">
        <authorList>
            <person name="Li R."/>
            <person name="Bekaert M."/>
        </authorList>
    </citation>
    <scope>NUCLEOTIDE SEQUENCE [LARGE SCALE GENOMIC DNA]</scope>
    <source>
        <strain evidence="3">wild</strain>
    </source>
</reference>
<gene>
    <name evidence="2" type="ORF">MCOR_27343</name>
</gene>
<feature type="region of interest" description="Disordered" evidence="1">
    <location>
        <begin position="69"/>
        <end position="93"/>
    </location>
</feature>
<dbReference type="AlphaFoldDB" id="A0A6J8CAJ3"/>
<dbReference type="OrthoDB" id="10046272at2759"/>
<dbReference type="EMBL" id="CACVKT020004978">
    <property type="protein sequence ID" value="CAC5392406.1"/>
    <property type="molecule type" value="Genomic_DNA"/>
</dbReference>
<dbReference type="Proteomes" id="UP000507470">
    <property type="component" value="Unassembled WGS sequence"/>
</dbReference>
<evidence type="ECO:0000313" key="3">
    <source>
        <dbReference type="Proteomes" id="UP000507470"/>
    </source>
</evidence>
<protein>
    <submittedName>
        <fullName evidence="2">Uncharacterized protein</fullName>
    </submittedName>
</protein>
<organism evidence="2 3">
    <name type="scientific">Mytilus coruscus</name>
    <name type="common">Sea mussel</name>
    <dbReference type="NCBI Taxonomy" id="42192"/>
    <lineage>
        <taxon>Eukaryota</taxon>
        <taxon>Metazoa</taxon>
        <taxon>Spiralia</taxon>
        <taxon>Lophotrochozoa</taxon>
        <taxon>Mollusca</taxon>
        <taxon>Bivalvia</taxon>
        <taxon>Autobranchia</taxon>
        <taxon>Pteriomorphia</taxon>
        <taxon>Mytilida</taxon>
        <taxon>Mytiloidea</taxon>
        <taxon>Mytilidae</taxon>
        <taxon>Mytilinae</taxon>
        <taxon>Mytilus</taxon>
    </lineage>
</organism>
<sequence>MLDIKLCITKEWNQQELLDNILCINVLLLYRMYVPIKENYEEREAFPRSDQYQKAGNVGRHYLAGNALRSASGQRQRERSQTGGGPLPTQPSQAEVNIINCMKDTASFRGVPGGQETAIEGPEDSHTGEVLLPTSSTPSTCVQQAKYPNNVFASSSNVSPQLTDQTVTQEEVLLPTSSIQSTIKQQEKSPDNIFLSSSTKKGCRYC</sequence>
<evidence type="ECO:0000313" key="2">
    <source>
        <dbReference type="EMBL" id="CAC5392406.1"/>
    </source>
</evidence>
<keyword evidence="3" id="KW-1185">Reference proteome</keyword>
<evidence type="ECO:0000256" key="1">
    <source>
        <dbReference type="SAM" id="MobiDB-lite"/>
    </source>
</evidence>
<accession>A0A6J8CAJ3</accession>